<reference evidence="2 3" key="2">
    <citation type="submission" date="2024-07" db="EMBL/GenBank/DDBJ databases">
        <authorList>
            <person name="Akdeniz Z."/>
        </authorList>
    </citation>
    <scope>NUCLEOTIDE SEQUENCE [LARGE SCALE GENOMIC DNA]</scope>
</reference>
<evidence type="ECO:0000313" key="3">
    <source>
        <dbReference type="Proteomes" id="UP001642409"/>
    </source>
</evidence>
<dbReference type="AlphaFoldDB" id="A0AA86UVN7"/>
<dbReference type="EMBL" id="CAXDID020000040">
    <property type="protein sequence ID" value="CAL5999576.1"/>
    <property type="molecule type" value="Genomic_DNA"/>
</dbReference>
<organism evidence="1">
    <name type="scientific">Hexamita inflata</name>
    <dbReference type="NCBI Taxonomy" id="28002"/>
    <lineage>
        <taxon>Eukaryota</taxon>
        <taxon>Metamonada</taxon>
        <taxon>Diplomonadida</taxon>
        <taxon>Hexamitidae</taxon>
        <taxon>Hexamitinae</taxon>
        <taxon>Hexamita</taxon>
    </lineage>
</organism>
<reference evidence="1" key="1">
    <citation type="submission" date="2023-06" db="EMBL/GenBank/DDBJ databases">
        <authorList>
            <person name="Kurt Z."/>
        </authorList>
    </citation>
    <scope>NUCLEOTIDE SEQUENCE</scope>
</reference>
<protein>
    <submittedName>
        <fullName evidence="2">Hypothetical_protein</fullName>
    </submittedName>
</protein>
<sequence>MNSNYAQIDPIIEEKIDQIRKGLIKQNLVIKINNENKTVPRTKISEFKIYLKLLYCFDNKDQVKMTIIDSHGQIQIHSGDYYLLNVGKTYFIYNSLIVNDEYILQFDSKVSFIWVPEFMDQLENARSLFFNSSKYFESKIILLRKGLNKPENQYYYNIKSCEKEVQITSHIGVSFIKEKSYQNSYHIQFLNPPTIKHHEKITILQVQGESGFIKYNNQEGWISIRYVTYFGNGGRCQCEYCQNNRYKGLPIEAQNHDLISTTYNKINDTMLKEQISNTFLQQILVQYQRCSCAHCLNVKNTQIKQYYVDPSIELLGKYYQKYNRCINFQEISQYIYNIFHVLVSYDQLQKMYTQKLVKKIRQSIPQPMMDDLHKLSLQCTRDQYSIFKDTITEEMKTLMSQYDTVQVKNNIKNWITRPKKQNINIMIINNEELELSIKRIVFQYVQYNNMSNNKELQENQNQEPVLASINIIQQVAQYQEISEQSISTLFQ</sequence>
<gene>
    <name evidence="2" type="ORF">HINF_LOCUS16278</name>
    <name evidence="1" type="ORF">HINF_LOCUS57359</name>
</gene>
<evidence type="ECO:0000313" key="1">
    <source>
        <dbReference type="EMBL" id="CAI9969714.1"/>
    </source>
</evidence>
<accession>A0AA86UVN7</accession>
<dbReference type="Proteomes" id="UP001642409">
    <property type="component" value="Unassembled WGS sequence"/>
</dbReference>
<evidence type="ECO:0000313" key="2">
    <source>
        <dbReference type="EMBL" id="CAL5999576.1"/>
    </source>
</evidence>
<dbReference type="EMBL" id="CATOUU010001064">
    <property type="protein sequence ID" value="CAI9969714.1"/>
    <property type="molecule type" value="Genomic_DNA"/>
</dbReference>
<name>A0AA86UVN7_9EUKA</name>
<comment type="caution">
    <text evidence="1">The sequence shown here is derived from an EMBL/GenBank/DDBJ whole genome shotgun (WGS) entry which is preliminary data.</text>
</comment>
<keyword evidence="3" id="KW-1185">Reference proteome</keyword>
<proteinExistence type="predicted"/>